<evidence type="ECO:0000313" key="4">
    <source>
        <dbReference type="EMBL" id="KXI17677.1"/>
    </source>
</evidence>
<comment type="caution">
    <text evidence="4">The sequence shown here is derived from an EMBL/GenBank/DDBJ whole genome shotgun (WGS) entry which is preliminary data.</text>
</comment>
<dbReference type="Gene3D" id="1.10.10.10">
    <property type="entry name" value="Winged helix-like DNA-binding domain superfamily/Winged helix DNA-binding domain"/>
    <property type="match status" value="1"/>
</dbReference>
<dbReference type="SUPFAM" id="SSF56112">
    <property type="entry name" value="Protein kinase-like (PK-like)"/>
    <property type="match status" value="1"/>
</dbReference>
<keyword evidence="2" id="KW-0548">Nucleotidyltransferase</keyword>
<dbReference type="PANTHER" id="PTHR43584">
    <property type="entry name" value="NUCLEOTIDYL TRANSFERASE"/>
    <property type="match status" value="1"/>
</dbReference>
<dbReference type="Proteomes" id="UP000070505">
    <property type="component" value="Unassembled WGS sequence"/>
</dbReference>
<organism evidence="4 5">
    <name type="scientific">Gardnerella vaginalis</name>
    <dbReference type="NCBI Taxonomy" id="2702"/>
    <lineage>
        <taxon>Bacteria</taxon>
        <taxon>Bacillati</taxon>
        <taxon>Actinomycetota</taxon>
        <taxon>Actinomycetes</taxon>
        <taxon>Bifidobacteriales</taxon>
        <taxon>Bifidobacteriaceae</taxon>
        <taxon>Gardnerella</taxon>
    </lineage>
</organism>
<accession>A0A135Z7S3</accession>
<evidence type="ECO:0000313" key="5">
    <source>
        <dbReference type="Proteomes" id="UP000070505"/>
    </source>
</evidence>
<evidence type="ECO:0000259" key="3">
    <source>
        <dbReference type="Pfam" id="PF12804"/>
    </source>
</evidence>
<name>A0A135Z7S3_GARVA</name>
<dbReference type="GO" id="GO:0016779">
    <property type="term" value="F:nucleotidyltransferase activity"/>
    <property type="evidence" value="ECO:0007669"/>
    <property type="project" value="UniProtKB-KW"/>
</dbReference>
<dbReference type="SUPFAM" id="SSF53448">
    <property type="entry name" value="Nucleotide-diphospho-sugar transferases"/>
    <property type="match status" value="1"/>
</dbReference>
<dbReference type="InterPro" id="IPR025877">
    <property type="entry name" value="MobA-like_NTP_Trfase"/>
</dbReference>
<dbReference type="AlphaFoldDB" id="A0A135Z7S3"/>
<dbReference type="InterPro" id="IPR050065">
    <property type="entry name" value="GlmU-like"/>
</dbReference>
<dbReference type="RefSeq" id="WP_075523490.1">
    <property type="nucleotide sequence ID" value="NZ_KQ961858.1"/>
</dbReference>
<dbReference type="Pfam" id="PF01633">
    <property type="entry name" value="Choline_kinase"/>
    <property type="match status" value="1"/>
</dbReference>
<dbReference type="CDD" id="cd05151">
    <property type="entry name" value="ChoK-like"/>
    <property type="match status" value="1"/>
</dbReference>
<evidence type="ECO:0000256" key="1">
    <source>
        <dbReference type="ARBA" id="ARBA00022679"/>
    </source>
</evidence>
<dbReference type="InterPro" id="IPR036388">
    <property type="entry name" value="WH-like_DNA-bd_sf"/>
</dbReference>
<evidence type="ECO:0000256" key="2">
    <source>
        <dbReference type="ARBA" id="ARBA00022695"/>
    </source>
</evidence>
<dbReference type="CDD" id="cd02523">
    <property type="entry name" value="PC_cytidylyltransferase"/>
    <property type="match status" value="1"/>
</dbReference>
<dbReference type="Gene3D" id="3.90.550.10">
    <property type="entry name" value="Spore Coat Polysaccharide Biosynthesis Protein SpsA, Chain A"/>
    <property type="match status" value="1"/>
</dbReference>
<dbReference type="InterPro" id="IPR011009">
    <property type="entry name" value="Kinase-like_dom_sf"/>
</dbReference>
<gene>
    <name evidence="4" type="ORF">HMPREF3230_00629</name>
</gene>
<dbReference type="Gene3D" id="3.30.200.20">
    <property type="entry name" value="Phosphorylase Kinase, domain 1"/>
    <property type="match status" value="1"/>
</dbReference>
<dbReference type="Pfam" id="PF12804">
    <property type="entry name" value="NTP_transf_3"/>
    <property type="match status" value="1"/>
</dbReference>
<dbReference type="PATRIC" id="fig|2702.101.peg.615"/>
<dbReference type="GO" id="GO:0016301">
    <property type="term" value="F:kinase activity"/>
    <property type="evidence" value="ECO:0007669"/>
    <property type="project" value="UniProtKB-KW"/>
</dbReference>
<keyword evidence="1" id="KW-0808">Transferase</keyword>
<proteinExistence type="predicted"/>
<dbReference type="EMBL" id="LSRC01000022">
    <property type="protein sequence ID" value="KXI17677.1"/>
    <property type="molecule type" value="Genomic_DNA"/>
</dbReference>
<dbReference type="PANTHER" id="PTHR43584:SF5">
    <property type="entry name" value="PROTEIN LICC"/>
    <property type="match status" value="1"/>
</dbReference>
<dbReference type="InterPro" id="IPR029044">
    <property type="entry name" value="Nucleotide-diphossugar_trans"/>
</dbReference>
<feature type="domain" description="MobA-like NTP transferase" evidence="3">
    <location>
        <begin position="97"/>
        <end position="192"/>
    </location>
</feature>
<protein>
    <submittedName>
        <fullName evidence="4">Choline/ethanolamine kinase</fullName>
    </submittedName>
</protein>
<keyword evidence="4" id="KW-0418">Kinase</keyword>
<sequence length="617" mass="71596">MRIKEEQPKQTQQLNQEKQLNHNEFKLLTALLSIKNTTQNNEIISQRSLAEHTELSLGSINSAIKSAKNKNLIALTNGLHITKQGMQSLEPYKVHNAIIMAAGFSSRFSPISYEKPKGLIKVRGEVLIERQIKQLHEAGINNITVVVGYKQEQFFYLEDSFNVKIKTNSEYSTRNNNSSIKAVSNQLSNTYICSSDNYFDKNPFEQYVWKAYYSAQYHTGHTKEWCISYGAHNRITKVTIGGSDSWYMIGHVYFDKEFSKRFMQILNEEYDLVQTAGKLWEDIFIEHIDELDMQIRKYNPPIIHEFDSIDELREFDPLFLENIDSKIFDNITKTLNCKKSDIHNVYPLKKGLTNLSCHFSVGNNEYVYRHPGIGTDILINRKAETEALKKAQKLGLDGTFIDANANEGWKISRFLPDCKTADMHDYNQLQECLKLVQALHKSGEILNRKFDFYEESKRYMKELKDRNASIPQEIIDLKTIVESLHNYLTNEENTNICICHNDILGANILIDKQNRYHLIDWEYAGMSDYAQDFATLCVSEAFNENEIEKAIPLYLSHTASMEEKRHLLAYIGLAGWCWHLWSLLKEDEGENIGTCMYTYYKYAKQYVTKALQLYTNN</sequence>
<dbReference type="Gene3D" id="3.90.1200.10">
    <property type="match status" value="1"/>
</dbReference>
<reference evidence="4 5" key="1">
    <citation type="submission" date="2016-02" db="EMBL/GenBank/DDBJ databases">
        <authorList>
            <person name="Wen L."/>
            <person name="He K."/>
            <person name="Yang H."/>
        </authorList>
    </citation>
    <scope>NUCLEOTIDE SEQUENCE [LARGE SCALE GENOMIC DNA]</scope>
    <source>
        <strain evidence="4 5">CMW7778B</strain>
    </source>
</reference>